<dbReference type="EMBL" id="BAAFSF010000001">
    <property type="protein sequence ID" value="GAB1251476.1"/>
    <property type="molecule type" value="Genomic_DNA"/>
</dbReference>
<organism evidence="2 3">
    <name type="scientific">Porphyromonas miyakawae</name>
    <dbReference type="NCBI Taxonomy" id="3137470"/>
    <lineage>
        <taxon>Bacteria</taxon>
        <taxon>Pseudomonadati</taxon>
        <taxon>Bacteroidota</taxon>
        <taxon>Bacteroidia</taxon>
        <taxon>Bacteroidales</taxon>
        <taxon>Porphyromonadaceae</taxon>
        <taxon>Porphyromonas</taxon>
    </lineage>
</organism>
<dbReference type="Proteomes" id="UP001628220">
    <property type="component" value="Unassembled WGS sequence"/>
</dbReference>
<keyword evidence="3" id="KW-1185">Reference proteome</keyword>
<accession>A0ABQ0E188</accession>
<sequence length="121" mass="13554">MKVRLLACVFALFLSCTFAFAQCFEGIWQGNITYAGAEMRVELRLERRGAEWYATVSLPGVLPQSLDIDQIEQADQQLILRAASYELTLTYIAGADKLEGTLRIENTPETLPIRLSRRGIG</sequence>
<reference evidence="2 3" key="1">
    <citation type="journal article" date="2025" name="Int. J. Syst. Evol. Microbiol.">
        <title>Desulfovibrio falkowii sp. nov., Porphyromonas miyakawae sp. nov., Mediterraneibacter flintii sp. nov. and Owariibacterium komagatae gen. nov., sp. nov., isolated from human faeces.</title>
        <authorList>
            <person name="Hamaguchi T."/>
            <person name="Ohara M."/>
            <person name="Hisatomi A."/>
            <person name="Sekiguchi K."/>
            <person name="Takeda J.I."/>
            <person name="Ueyama J."/>
            <person name="Ito M."/>
            <person name="Nishiwaki H."/>
            <person name="Ogi T."/>
            <person name="Hirayama M."/>
            <person name="Ohkuma M."/>
            <person name="Sakamoto M."/>
            <person name="Ohno K."/>
        </authorList>
    </citation>
    <scope>NUCLEOTIDE SEQUENCE [LARGE SCALE GENOMIC DNA]</scope>
    <source>
        <strain evidence="2 3">13CB11C</strain>
    </source>
</reference>
<feature type="chain" id="PRO_5046456616" evidence="1">
    <location>
        <begin position="22"/>
        <end position="121"/>
    </location>
</feature>
<keyword evidence="1" id="KW-0732">Signal</keyword>
<proteinExistence type="predicted"/>
<name>A0ABQ0E188_9PORP</name>
<dbReference type="RefSeq" id="WP_411915284.1">
    <property type="nucleotide sequence ID" value="NZ_BAAFSF010000001.1"/>
</dbReference>
<evidence type="ECO:0000256" key="1">
    <source>
        <dbReference type="SAM" id="SignalP"/>
    </source>
</evidence>
<evidence type="ECO:0000313" key="2">
    <source>
        <dbReference type="EMBL" id="GAB1251476.1"/>
    </source>
</evidence>
<dbReference type="PROSITE" id="PS51257">
    <property type="entry name" value="PROKAR_LIPOPROTEIN"/>
    <property type="match status" value="1"/>
</dbReference>
<comment type="caution">
    <text evidence="2">The sequence shown here is derived from an EMBL/GenBank/DDBJ whole genome shotgun (WGS) entry which is preliminary data.</text>
</comment>
<feature type="signal peptide" evidence="1">
    <location>
        <begin position="1"/>
        <end position="21"/>
    </location>
</feature>
<protein>
    <submittedName>
        <fullName evidence="2">Uncharacterized protein</fullName>
    </submittedName>
</protein>
<evidence type="ECO:0000313" key="3">
    <source>
        <dbReference type="Proteomes" id="UP001628220"/>
    </source>
</evidence>
<gene>
    <name evidence="2" type="ORF">Tsumi_05800</name>
</gene>